<keyword evidence="2" id="KW-1185">Reference proteome</keyword>
<dbReference type="Gene3D" id="2.60.120.260">
    <property type="entry name" value="Galactose-binding domain-like"/>
    <property type="match status" value="1"/>
</dbReference>
<organism evidence="1 2">
    <name type="scientific">Coprinopsis marcescibilis</name>
    <name type="common">Agaric fungus</name>
    <name type="synonym">Psathyrella marcescibilis</name>
    <dbReference type="NCBI Taxonomy" id="230819"/>
    <lineage>
        <taxon>Eukaryota</taxon>
        <taxon>Fungi</taxon>
        <taxon>Dikarya</taxon>
        <taxon>Basidiomycota</taxon>
        <taxon>Agaricomycotina</taxon>
        <taxon>Agaricomycetes</taxon>
        <taxon>Agaricomycetidae</taxon>
        <taxon>Agaricales</taxon>
        <taxon>Agaricineae</taxon>
        <taxon>Psathyrellaceae</taxon>
        <taxon>Coprinopsis</taxon>
    </lineage>
</organism>
<accession>A0A5C3KQ74</accession>
<gene>
    <name evidence="1" type="ORF">FA15DRAFT_44551</name>
</gene>
<proteinExistence type="predicted"/>
<protein>
    <submittedName>
        <fullName evidence="1">Uncharacterized protein</fullName>
    </submittedName>
</protein>
<dbReference type="OrthoDB" id="3265734at2759"/>
<reference evidence="1 2" key="1">
    <citation type="journal article" date="2019" name="Nat. Ecol. Evol.">
        <title>Megaphylogeny resolves global patterns of mushroom evolution.</title>
        <authorList>
            <person name="Varga T."/>
            <person name="Krizsan K."/>
            <person name="Foldi C."/>
            <person name="Dima B."/>
            <person name="Sanchez-Garcia M."/>
            <person name="Sanchez-Ramirez S."/>
            <person name="Szollosi G.J."/>
            <person name="Szarkandi J.G."/>
            <person name="Papp V."/>
            <person name="Albert L."/>
            <person name="Andreopoulos W."/>
            <person name="Angelini C."/>
            <person name="Antonin V."/>
            <person name="Barry K.W."/>
            <person name="Bougher N.L."/>
            <person name="Buchanan P."/>
            <person name="Buyck B."/>
            <person name="Bense V."/>
            <person name="Catcheside P."/>
            <person name="Chovatia M."/>
            <person name="Cooper J."/>
            <person name="Damon W."/>
            <person name="Desjardin D."/>
            <person name="Finy P."/>
            <person name="Geml J."/>
            <person name="Haridas S."/>
            <person name="Hughes K."/>
            <person name="Justo A."/>
            <person name="Karasinski D."/>
            <person name="Kautmanova I."/>
            <person name="Kiss B."/>
            <person name="Kocsube S."/>
            <person name="Kotiranta H."/>
            <person name="LaButti K.M."/>
            <person name="Lechner B.E."/>
            <person name="Liimatainen K."/>
            <person name="Lipzen A."/>
            <person name="Lukacs Z."/>
            <person name="Mihaltcheva S."/>
            <person name="Morgado L.N."/>
            <person name="Niskanen T."/>
            <person name="Noordeloos M.E."/>
            <person name="Ohm R.A."/>
            <person name="Ortiz-Santana B."/>
            <person name="Ovrebo C."/>
            <person name="Racz N."/>
            <person name="Riley R."/>
            <person name="Savchenko A."/>
            <person name="Shiryaev A."/>
            <person name="Soop K."/>
            <person name="Spirin V."/>
            <person name="Szebenyi C."/>
            <person name="Tomsovsky M."/>
            <person name="Tulloss R.E."/>
            <person name="Uehling J."/>
            <person name="Grigoriev I.V."/>
            <person name="Vagvolgyi C."/>
            <person name="Papp T."/>
            <person name="Martin F.M."/>
            <person name="Miettinen O."/>
            <person name="Hibbett D.S."/>
            <person name="Nagy L.G."/>
        </authorList>
    </citation>
    <scope>NUCLEOTIDE SEQUENCE [LARGE SCALE GENOMIC DNA]</scope>
    <source>
        <strain evidence="1 2">CBS 121175</strain>
    </source>
</reference>
<evidence type="ECO:0000313" key="2">
    <source>
        <dbReference type="Proteomes" id="UP000307440"/>
    </source>
</evidence>
<evidence type="ECO:0000313" key="1">
    <source>
        <dbReference type="EMBL" id="TFK22255.1"/>
    </source>
</evidence>
<dbReference type="AlphaFoldDB" id="A0A5C3KQ74"/>
<sequence length="116" mass="13044">MSSERQIYDRDTAVTYFPAGGWLDQGVRVPVHNEISRTGAFAIVQFEGTGIRVMGTIAAFAINSTSPTSTYILDDDITTYTPFRGRQNQTDIRRRITFYEISDLPHGQHNLTITDV</sequence>
<dbReference type="EMBL" id="ML210245">
    <property type="protein sequence ID" value="TFK22255.1"/>
    <property type="molecule type" value="Genomic_DNA"/>
</dbReference>
<name>A0A5C3KQ74_COPMA</name>
<dbReference type="Proteomes" id="UP000307440">
    <property type="component" value="Unassembled WGS sequence"/>
</dbReference>